<dbReference type="Proteomes" id="UP000423756">
    <property type="component" value="Unassembled WGS sequence"/>
</dbReference>
<evidence type="ECO:0000313" key="3">
    <source>
        <dbReference type="Proteomes" id="UP000423756"/>
    </source>
</evidence>
<protein>
    <submittedName>
        <fullName evidence="2">Uncharacterized protein</fullName>
    </submittedName>
</protein>
<gene>
    <name evidence="2" type="ORF">F7Q91_21530</name>
</gene>
<dbReference type="AlphaFoldDB" id="A0A7V7NQB2"/>
<sequence>MEIDVILNNARVFLAIIASISALYITFRTIRKFKGERAKELHTQYVKLKELVKNTDENYAEILVILSGLTTSRLTKDEVEWFISEPGAFLKLEQFGRVNGRYSEINLIAKEFALPLRFRTRKGRVIERLKIVLFSILFVLMLLLFWYLMLVNSNTPEFFVYIALACLSAYILVVLWGGHYLWSTLSKAVKLAGKP</sequence>
<keyword evidence="1" id="KW-1133">Transmembrane helix</keyword>
<feature type="transmembrane region" description="Helical" evidence="1">
    <location>
        <begin position="131"/>
        <end position="152"/>
    </location>
</feature>
<keyword evidence="1" id="KW-0472">Membrane</keyword>
<feature type="transmembrane region" description="Helical" evidence="1">
    <location>
        <begin position="158"/>
        <end position="182"/>
    </location>
</feature>
<evidence type="ECO:0000256" key="1">
    <source>
        <dbReference type="SAM" id="Phobius"/>
    </source>
</evidence>
<proteinExistence type="predicted"/>
<accession>A0A7V7NQB2</accession>
<keyword evidence="1" id="KW-0812">Transmembrane</keyword>
<dbReference type="RefSeq" id="WP_137408781.1">
    <property type="nucleotide sequence ID" value="NZ_AP025466.1"/>
</dbReference>
<name>A0A7V7NQB2_9VIBR</name>
<dbReference type="EMBL" id="VZPX01000062">
    <property type="protein sequence ID" value="KAB0470709.1"/>
    <property type="molecule type" value="Genomic_DNA"/>
</dbReference>
<reference evidence="2 3" key="1">
    <citation type="submission" date="2019-09" db="EMBL/GenBank/DDBJ databases">
        <title>Draft genome sequences of 48 bacterial type strains from the CCUG.</title>
        <authorList>
            <person name="Tunovic T."/>
            <person name="Pineiro-Iglesias B."/>
            <person name="Unosson C."/>
            <person name="Inganas E."/>
            <person name="Ohlen M."/>
            <person name="Cardew S."/>
            <person name="Jensie-Markopoulos S."/>
            <person name="Salva-Serra F."/>
            <person name="Jaen-Luchoro D."/>
            <person name="Karlsson R."/>
            <person name="Svensson-Stadler L."/>
            <person name="Chun J."/>
            <person name="Moore E."/>
        </authorList>
    </citation>
    <scope>NUCLEOTIDE SEQUENCE [LARGE SCALE GENOMIC DNA]</scope>
    <source>
        <strain evidence="2 3">CCUG 48643</strain>
    </source>
</reference>
<dbReference type="GeneID" id="77343427"/>
<feature type="transmembrane region" description="Helical" evidence="1">
    <location>
        <begin position="12"/>
        <end position="30"/>
    </location>
</feature>
<organism evidence="2 3">
    <name type="scientific">Vibrio chagasii</name>
    <dbReference type="NCBI Taxonomy" id="170679"/>
    <lineage>
        <taxon>Bacteria</taxon>
        <taxon>Pseudomonadati</taxon>
        <taxon>Pseudomonadota</taxon>
        <taxon>Gammaproteobacteria</taxon>
        <taxon>Vibrionales</taxon>
        <taxon>Vibrionaceae</taxon>
        <taxon>Vibrio</taxon>
    </lineage>
</organism>
<comment type="caution">
    <text evidence="2">The sequence shown here is derived from an EMBL/GenBank/DDBJ whole genome shotgun (WGS) entry which is preliminary data.</text>
</comment>
<evidence type="ECO:0000313" key="2">
    <source>
        <dbReference type="EMBL" id="KAB0470709.1"/>
    </source>
</evidence>